<accession>B6SUY7</accession>
<proteinExistence type="evidence at transcript level"/>
<organism evidence="2">
    <name type="scientific">Zea mays</name>
    <name type="common">Maize</name>
    <dbReference type="NCBI Taxonomy" id="4577"/>
    <lineage>
        <taxon>Eukaryota</taxon>
        <taxon>Viridiplantae</taxon>
        <taxon>Streptophyta</taxon>
        <taxon>Embryophyta</taxon>
        <taxon>Tracheophyta</taxon>
        <taxon>Spermatophyta</taxon>
        <taxon>Magnoliopsida</taxon>
        <taxon>Liliopsida</taxon>
        <taxon>Poales</taxon>
        <taxon>Poaceae</taxon>
        <taxon>PACMAD clade</taxon>
        <taxon>Panicoideae</taxon>
        <taxon>Andropogonodae</taxon>
        <taxon>Andropogoneae</taxon>
        <taxon>Tripsacinae</taxon>
        <taxon>Zea</taxon>
    </lineage>
</organism>
<feature type="region of interest" description="Disordered" evidence="1">
    <location>
        <begin position="66"/>
        <end position="115"/>
    </location>
</feature>
<dbReference type="EMBL" id="EU956552">
    <property type="protein sequence ID" value="ACG28670.1"/>
    <property type="molecule type" value="mRNA"/>
</dbReference>
<evidence type="ECO:0000313" key="2">
    <source>
        <dbReference type="EMBL" id="ACG28670.1"/>
    </source>
</evidence>
<sequence length="115" mass="12140">MSPPTDLAQRQGATGGGDAGGGEAGERAVGLHTRGAPPGVVGLPHRLTVRDPTPEPLLRQLVDTSSVQIATPTRRPPAAWQRWSSPMAHPSEREKACGPLPPIPGVHQRRCVPNR</sequence>
<feature type="region of interest" description="Disordered" evidence="1">
    <location>
        <begin position="1"/>
        <end position="47"/>
    </location>
</feature>
<dbReference type="AlphaFoldDB" id="B6SUY7"/>
<protein>
    <submittedName>
        <fullName evidence="2">Uncharacterized protein</fullName>
    </submittedName>
</protein>
<evidence type="ECO:0000256" key="1">
    <source>
        <dbReference type="SAM" id="MobiDB-lite"/>
    </source>
</evidence>
<name>B6SUY7_MAIZE</name>
<feature type="compositionally biased region" description="Gly residues" evidence="1">
    <location>
        <begin position="13"/>
        <end position="23"/>
    </location>
</feature>
<reference evidence="2" key="1">
    <citation type="journal article" date="2009" name="Plant Mol. Biol.">
        <title>Insights into corn genes derived from large-scale cDNA sequencing.</title>
        <authorList>
            <person name="Alexandrov N.N."/>
            <person name="Brover V.V."/>
            <person name="Freidin S."/>
            <person name="Troukhan M.E."/>
            <person name="Tatarinova T.V."/>
            <person name="Zhang H."/>
            <person name="Swaller T.J."/>
            <person name="Lu Y.P."/>
            <person name="Bouck J."/>
            <person name="Flavell R.B."/>
            <person name="Feldmann K.A."/>
        </authorList>
    </citation>
    <scope>NUCLEOTIDE SEQUENCE</scope>
</reference>